<proteinExistence type="predicted"/>
<name>C0DWG2_EIKCO</name>
<dbReference type="EMBL" id="ACEA01000034">
    <property type="protein sequence ID" value="EEG23638.1"/>
    <property type="molecule type" value="Genomic_DNA"/>
</dbReference>
<gene>
    <name evidence="1" type="ORF">EIKCOROL_01713</name>
</gene>
<dbReference type="Proteomes" id="UP000005837">
    <property type="component" value="Unassembled WGS sequence"/>
</dbReference>
<evidence type="ECO:0000313" key="1">
    <source>
        <dbReference type="EMBL" id="EEG23638.1"/>
    </source>
</evidence>
<organism evidence="1 2">
    <name type="scientific">Eikenella corrodens ATCC 23834</name>
    <dbReference type="NCBI Taxonomy" id="546274"/>
    <lineage>
        <taxon>Bacteria</taxon>
        <taxon>Pseudomonadati</taxon>
        <taxon>Pseudomonadota</taxon>
        <taxon>Betaproteobacteria</taxon>
        <taxon>Neisseriales</taxon>
        <taxon>Neisseriaceae</taxon>
        <taxon>Eikenella</taxon>
    </lineage>
</organism>
<evidence type="ECO:0000313" key="2">
    <source>
        <dbReference type="Proteomes" id="UP000005837"/>
    </source>
</evidence>
<reference evidence="1 2" key="1">
    <citation type="submission" date="2009-01" db="EMBL/GenBank/DDBJ databases">
        <authorList>
            <person name="Fulton L."/>
            <person name="Clifton S."/>
            <person name="Chinwalla A.T."/>
            <person name="Mitreva M."/>
            <person name="Sodergren E."/>
            <person name="Weinstock G."/>
            <person name="Clifton S."/>
            <person name="Dooling D.J."/>
            <person name="Fulton B."/>
            <person name="Minx P."/>
            <person name="Pepin K.H."/>
            <person name="Johnson M."/>
            <person name="Bhonagiri V."/>
            <person name="Nash W.E."/>
            <person name="Mardis E.R."/>
            <person name="Wilson R.K."/>
        </authorList>
    </citation>
    <scope>NUCLEOTIDE SEQUENCE [LARGE SCALE GENOMIC DNA]</scope>
    <source>
        <strain evidence="1 2">ATCC 23834</strain>
    </source>
</reference>
<accession>C0DWG2</accession>
<protein>
    <submittedName>
        <fullName evidence="1">Uncharacterized protein</fullName>
    </submittedName>
</protein>
<comment type="caution">
    <text evidence="1">The sequence shown here is derived from an EMBL/GenBank/DDBJ whole genome shotgun (WGS) entry which is preliminary data.</text>
</comment>
<dbReference type="AlphaFoldDB" id="C0DWG2"/>
<sequence length="56" mass="6523">MICGLLERWKWAVLCHKGPALSRRKGYLRGFQVAFGLWRGYLKLSFAVLNYSSAFR</sequence>
<dbReference type="HOGENOM" id="CLU_3006988_0_0_4"/>